<protein>
    <submittedName>
        <fullName evidence="2">Phosphodiesterase</fullName>
    </submittedName>
</protein>
<proteinExistence type="predicted"/>
<dbReference type="RefSeq" id="WP_159806195.1">
    <property type="nucleotide sequence ID" value="NZ_BLJE01000002.1"/>
</dbReference>
<dbReference type="Gene3D" id="3.20.20.190">
    <property type="entry name" value="Phosphatidylinositol (PI) phosphodiesterase"/>
    <property type="match status" value="1"/>
</dbReference>
<dbReference type="InterPro" id="IPR030395">
    <property type="entry name" value="GP_PDE_dom"/>
</dbReference>
<organism evidence="2 3">
    <name type="scientific">Litoreibacter roseus</name>
    <dbReference type="NCBI Taxonomy" id="2601869"/>
    <lineage>
        <taxon>Bacteria</taxon>
        <taxon>Pseudomonadati</taxon>
        <taxon>Pseudomonadota</taxon>
        <taxon>Alphaproteobacteria</taxon>
        <taxon>Rhodobacterales</taxon>
        <taxon>Roseobacteraceae</taxon>
        <taxon>Litoreibacter</taxon>
    </lineage>
</organism>
<name>A0A6N6JEI7_9RHOB</name>
<dbReference type="InterPro" id="IPR017946">
    <property type="entry name" value="PLC-like_Pdiesterase_TIM-brl"/>
</dbReference>
<comment type="caution">
    <text evidence="2">The sequence shown here is derived from an EMBL/GenBank/DDBJ whole genome shotgun (WGS) entry which is preliminary data.</text>
</comment>
<dbReference type="OrthoDB" id="384721at2"/>
<reference evidence="2 3" key="1">
    <citation type="submission" date="2019-12" db="EMBL/GenBank/DDBJ databases">
        <title>Litoreibacter badius sp. nov., a novel bacteriochlorophyll a-containing bacterium in the genus Litoreibacter.</title>
        <authorList>
            <person name="Kanamuro M."/>
            <person name="Takabe Y."/>
            <person name="Mori K."/>
            <person name="Takaichi S."/>
            <person name="Hanada S."/>
        </authorList>
    </citation>
    <scope>NUCLEOTIDE SEQUENCE [LARGE SCALE GENOMIC DNA]</scope>
    <source>
        <strain evidence="2 3">K6</strain>
    </source>
</reference>
<dbReference type="GO" id="GO:0008081">
    <property type="term" value="F:phosphoric diester hydrolase activity"/>
    <property type="evidence" value="ECO:0007669"/>
    <property type="project" value="InterPro"/>
</dbReference>
<accession>A0A6N6JEI7</accession>
<dbReference type="PANTHER" id="PTHR46211:SF1">
    <property type="entry name" value="GLYCEROPHOSPHODIESTER PHOSPHODIESTERASE, CYTOPLASMIC"/>
    <property type="match status" value="1"/>
</dbReference>
<keyword evidence="3" id="KW-1185">Reference proteome</keyword>
<evidence type="ECO:0000313" key="3">
    <source>
        <dbReference type="Proteomes" id="UP000436822"/>
    </source>
</evidence>
<dbReference type="GO" id="GO:0006629">
    <property type="term" value="P:lipid metabolic process"/>
    <property type="evidence" value="ECO:0007669"/>
    <property type="project" value="InterPro"/>
</dbReference>
<dbReference type="SUPFAM" id="SSF51695">
    <property type="entry name" value="PLC-like phosphodiesterases"/>
    <property type="match status" value="1"/>
</dbReference>
<sequence>MSLPNAFLTRPIAHRGLHNSSRGIVENSLGAFREAIDAGYPIELDVQLSHDGDAMVFHDYDLRRLTNHNGPVRQHKAANLKEITLKNSSDTINTLPEILSEIEGRVPVIIELKDQDGAMGNDLGPLEHSVATAVQAYHGDVAVMSFNPHSVSRLAALLPDIPRGIVTSDFNPADWPLSQNTCAILRKIPDFDRVKAQFISHDVTDLNAPRVAEIKQTGASVLCWTVRSEAVAREALKIADNITFEGYLPG</sequence>
<evidence type="ECO:0000259" key="1">
    <source>
        <dbReference type="PROSITE" id="PS51704"/>
    </source>
</evidence>
<dbReference type="Pfam" id="PF03009">
    <property type="entry name" value="GDPD"/>
    <property type="match status" value="1"/>
</dbReference>
<dbReference type="Proteomes" id="UP000436822">
    <property type="component" value="Unassembled WGS sequence"/>
</dbReference>
<evidence type="ECO:0000313" key="2">
    <source>
        <dbReference type="EMBL" id="GFE64761.1"/>
    </source>
</evidence>
<feature type="domain" description="GP-PDE" evidence="1">
    <location>
        <begin position="9"/>
        <end position="250"/>
    </location>
</feature>
<gene>
    <name evidence="2" type="ORF">KIN_18350</name>
</gene>
<dbReference type="AlphaFoldDB" id="A0A6N6JEI7"/>
<dbReference type="EMBL" id="BLJE01000002">
    <property type="protein sequence ID" value="GFE64761.1"/>
    <property type="molecule type" value="Genomic_DNA"/>
</dbReference>
<dbReference type="PANTHER" id="PTHR46211">
    <property type="entry name" value="GLYCEROPHOSPHORYL DIESTER PHOSPHODIESTERASE"/>
    <property type="match status" value="1"/>
</dbReference>
<dbReference type="PROSITE" id="PS51704">
    <property type="entry name" value="GP_PDE"/>
    <property type="match status" value="1"/>
</dbReference>